<sequence length="123" mass="13348">MSLQDVRYTDNCLAVQDTKPATKRPPHGVPCNPGIQQSDGNFLSATPTITPNPMHRATWPSTTPPGLPLHPQYDAARESPRETARTQNTRHITTTPLAALSAGTKTNPDPSPQATHRDPVHQT</sequence>
<comment type="caution">
    <text evidence="2">The sequence shown here is derived from an EMBL/GenBank/DDBJ whole genome shotgun (WGS) entry which is preliminary data.</text>
</comment>
<protein>
    <submittedName>
        <fullName evidence="2">Uncharacterized protein</fullName>
    </submittedName>
</protein>
<organism evidence="2 3">
    <name type="scientific">Dreissena polymorpha</name>
    <name type="common">Zebra mussel</name>
    <name type="synonym">Mytilus polymorpha</name>
    <dbReference type="NCBI Taxonomy" id="45954"/>
    <lineage>
        <taxon>Eukaryota</taxon>
        <taxon>Metazoa</taxon>
        <taxon>Spiralia</taxon>
        <taxon>Lophotrochozoa</taxon>
        <taxon>Mollusca</taxon>
        <taxon>Bivalvia</taxon>
        <taxon>Autobranchia</taxon>
        <taxon>Heteroconchia</taxon>
        <taxon>Euheterodonta</taxon>
        <taxon>Imparidentia</taxon>
        <taxon>Neoheterodontei</taxon>
        <taxon>Myida</taxon>
        <taxon>Dreissenoidea</taxon>
        <taxon>Dreissenidae</taxon>
        <taxon>Dreissena</taxon>
    </lineage>
</organism>
<gene>
    <name evidence="2" type="ORF">DPMN_127354</name>
</gene>
<feature type="compositionally biased region" description="Polar residues" evidence="1">
    <location>
        <begin position="85"/>
        <end position="96"/>
    </location>
</feature>
<feature type="compositionally biased region" description="Basic and acidic residues" evidence="1">
    <location>
        <begin position="75"/>
        <end position="84"/>
    </location>
</feature>
<reference evidence="2" key="2">
    <citation type="submission" date="2020-11" db="EMBL/GenBank/DDBJ databases">
        <authorList>
            <person name="McCartney M.A."/>
            <person name="Auch B."/>
            <person name="Kono T."/>
            <person name="Mallez S."/>
            <person name="Becker A."/>
            <person name="Gohl D.M."/>
            <person name="Silverstein K.A.T."/>
            <person name="Koren S."/>
            <person name="Bechman K.B."/>
            <person name="Herman A."/>
            <person name="Abrahante J.E."/>
            <person name="Garbe J."/>
        </authorList>
    </citation>
    <scope>NUCLEOTIDE SEQUENCE</scope>
    <source>
        <strain evidence="2">Duluth1</strain>
        <tissue evidence="2">Whole animal</tissue>
    </source>
</reference>
<proteinExistence type="predicted"/>
<name>A0A9D4GZ30_DREPO</name>
<feature type="compositionally biased region" description="Polar residues" evidence="1">
    <location>
        <begin position="34"/>
        <end position="51"/>
    </location>
</feature>
<evidence type="ECO:0000256" key="1">
    <source>
        <dbReference type="SAM" id="MobiDB-lite"/>
    </source>
</evidence>
<dbReference type="EMBL" id="JAIWYP010000005">
    <property type="protein sequence ID" value="KAH3825477.1"/>
    <property type="molecule type" value="Genomic_DNA"/>
</dbReference>
<accession>A0A9D4GZ30</accession>
<dbReference type="Proteomes" id="UP000828390">
    <property type="component" value="Unassembled WGS sequence"/>
</dbReference>
<reference evidence="2" key="1">
    <citation type="journal article" date="2019" name="bioRxiv">
        <title>The Genome of the Zebra Mussel, Dreissena polymorpha: A Resource for Invasive Species Research.</title>
        <authorList>
            <person name="McCartney M.A."/>
            <person name="Auch B."/>
            <person name="Kono T."/>
            <person name="Mallez S."/>
            <person name="Zhang Y."/>
            <person name="Obille A."/>
            <person name="Becker A."/>
            <person name="Abrahante J.E."/>
            <person name="Garbe J."/>
            <person name="Badalamenti J.P."/>
            <person name="Herman A."/>
            <person name="Mangelson H."/>
            <person name="Liachko I."/>
            <person name="Sullivan S."/>
            <person name="Sone E.D."/>
            <person name="Koren S."/>
            <person name="Silverstein K.A.T."/>
            <person name="Beckman K.B."/>
            <person name="Gohl D.M."/>
        </authorList>
    </citation>
    <scope>NUCLEOTIDE SEQUENCE</scope>
    <source>
        <strain evidence="2">Duluth1</strain>
        <tissue evidence="2">Whole animal</tissue>
    </source>
</reference>
<feature type="compositionally biased region" description="Polar residues" evidence="1">
    <location>
        <begin position="103"/>
        <end position="114"/>
    </location>
</feature>
<evidence type="ECO:0000313" key="3">
    <source>
        <dbReference type="Proteomes" id="UP000828390"/>
    </source>
</evidence>
<feature type="region of interest" description="Disordered" evidence="1">
    <location>
        <begin position="17"/>
        <end position="123"/>
    </location>
</feature>
<keyword evidence="3" id="KW-1185">Reference proteome</keyword>
<dbReference type="AlphaFoldDB" id="A0A9D4GZ30"/>
<evidence type="ECO:0000313" key="2">
    <source>
        <dbReference type="EMBL" id="KAH3825477.1"/>
    </source>
</evidence>